<protein>
    <recommendedName>
        <fullName evidence="9">S-protein homolog</fullName>
    </recommendedName>
</protein>
<organism evidence="7 8">
    <name type="scientific">Phaseolus coccineus</name>
    <name type="common">Scarlet runner bean</name>
    <name type="synonym">Phaseolus multiflorus</name>
    <dbReference type="NCBI Taxonomy" id="3886"/>
    <lineage>
        <taxon>Eukaryota</taxon>
        <taxon>Viridiplantae</taxon>
        <taxon>Streptophyta</taxon>
        <taxon>Embryophyta</taxon>
        <taxon>Tracheophyta</taxon>
        <taxon>Spermatophyta</taxon>
        <taxon>Magnoliopsida</taxon>
        <taxon>eudicotyledons</taxon>
        <taxon>Gunneridae</taxon>
        <taxon>Pentapetalae</taxon>
        <taxon>rosids</taxon>
        <taxon>fabids</taxon>
        <taxon>Fabales</taxon>
        <taxon>Fabaceae</taxon>
        <taxon>Papilionoideae</taxon>
        <taxon>50 kb inversion clade</taxon>
        <taxon>NPAAA clade</taxon>
        <taxon>indigoferoid/millettioid clade</taxon>
        <taxon>Phaseoleae</taxon>
        <taxon>Phaseolus</taxon>
    </lineage>
</organism>
<evidence type="ECO:0000313" key="7">
    <source>
        <dbReference type="EMBL" id="KAK7374254.1"/>
    </source>
</evidence>
<dbReference type="Pfam" id="PF05938">
    <property type="entry name" value="Self-incomp_S1"/>
    <property type="match status" value="1"/>
</dbReference>
<accession>A0AAN9RJU4</accession>
<evidence type="ECO:0000256" key="5">
    <source>
        <dbReference type="ARBA" id="ARBA00022729"/>
    </source>
</evidence>
<dbReference type="PROSITE" id="PS51257">
    <property type="entry name" value="PROKAR_LIPOPROTEIN"/>
    <property type="match status" value="1"/>
</dbReference>
<evidence type="ECO:0008006" key="9">
    <source>
        <dbReference type="Google" id="ProtNLM"/>
    </source>
</evidence>
<dbReference type="Proteomes" id="UP001374584">
    <property type="component" value="Unassembled WGS sequence"/>
</dbReference>
<evidence type="ECO:0000256" key="3">
    <source>
        <dbReference type="ARBA" id="ARBA00022471"/>
    </source>
</evidence>
<keyword evidence="5 6" id="KW-0732">Signal</keyword>
<evidence type="ECO:0000313" key="8">
    <source>
        <dbReference type="Proteomes" id="UP001374584"/>
    </source>
</evidence>
<comment type="similarity">
    <text evidence="2">Belongs to the plant self-incompatibility (S1) protein family.</text>
</comment>
<dbReference type="EMBL" id="JAYMYR010000003">
    <property type="protein sequence ID" value="KAK7374254.1"/>
    <property type="molecule type" value="Genomic_DNA"/>
</dbReference>
<comment type="caution">
    <text evidence="7">The sequence shown here is derived from an EMBL/GenBank/DDBJ whole genome shotgun (WGS) entry which is preliminary data.</text>
</comment>
<reference evidence="7 8" key="1">
    <citation type="submission" date="2024-01" db="EMBL/GenBank/DDBJ databases">
        <title>The genomes of 5 underutilized Papilionoideae crops provide insights into root nodulation and disease resistanc.</title>
        <authorList>
            <person name="Jiang F."/>
        </authorList>
    </citation>
    <scope>NUCLEOTIDE SEQUENCE [LARGE SCALE GENOMIC DNA]</scope>
    <source>
        <strain evidence="7">JINMINGXINNONG_FW02</strain>
        <tissue evidence="7">Leaves</tissue>
    </source>
</reference>
<evidence type="ECO:0000256" key="6">
    <source>
        <dbReference type="SAM" id="SignalP"/>
    </source>
</evidence>
<sequence length="125" mass="14672">MSFVGRSVWLVLVLILLFSCVKNSMGIKRVIWVGNTLIPEQDIALSCTIGEYGLYIVPPGDHVQWDDFDDLDDLECVFQWNFQTRHSFRMYDDYRDGDCNPCKWIIKEEGPCRYNGTFSCYKWHS</sequence>
<gene>
    <name evidence="7" type="ORF">VNO80_07682</name>
</gene>
<feature type="signal peptide" evidence="6">
    <location>
        <begin position="1"/>
        <end position="26"/>
    </location>
</feature>
<keyword evidence="4" id="KW-0964">Secreted</keyword>
<comment type="subcellular location">
    <subcellularLocation>
        <location evidence="1">Secreted</location>
    </subcellularLocation>
</comment>
<proteinExistence type="inferred from homology"/>
<feature type="chain" id="PRO_5042851428" description="S-protein homolog" evidence="6">
    <location>
        <begin position="27"/>
        <end position="125"/>
    </location>
</feature>
<evidence type="ECO:0000256" key="1">
    <source>
        <dbReference type="ARBA" id="ARBA00004613"/>
    </source>
</evidence>
<dbReference type="GO" id="GO:0060320">
    <property type="term" value="P:rejection of self pollen"/>
    <property type="evidence" value="ECO:0007669"/>
    <property type="project" value="UniProtKB-KW"/>
</dbReference>
<evidence type="ECO:0000256" key="4">
    <source>
        <dbReference type="ARBA" id="ARBA00022525"/>
    </source>
</evidence>
<dbReference type="InterPro" id="IPR010264">
    <property type="entry name" value="Self-incomp_S1"/>
</dbReference>
<dbReference type="AlphaFoldDB" id="A0AAN9RJU4"/>
<evidence type="ECO:0000256" key="2">
    <source>
        <dbReference type="ARBA" id="ARBA00005581"/>
    </source>
</evidence>
<keyword evidence="3" id="KW-0713">Self-incompatibility</keyword>
<dbReference type="GO" id="GO:0005576">
    <property type="term" value="C:extracellular region"/>
    <property type="evidence" value="ECO:0007669"/>
    <property type="project" value="UniProtKB-SubCell"/>
</dbReference>
<name>A0AAN9RJU4_PHACN</name>
<keyword evidence="8" id="KW-1185">Reference proteome</keyword>